<evidence type="ECO:0000313" key="3">
    <source>
        <dbReference type="Proteomes" id="UP000298663"/>
    </source>
</evidence>
<dbReference type="EMBL" id="AZBU02000003">
    <property type="protein sequence ID" value="TKR89657.1"/>
    <property type="molecule type" value="Genomic_DNA"/>
</dbReference>
<evidence type="ECO:0000313" key="2">
    <source>
        <dbReference type="EMBL" id="TKR89657.1"/>
    </source>
</evidence>
<name>A0A4U5P111_STECR</name>
<dbReference type="Proteomes" id="UP000298663">
    <property type="component" value="Unassembled WGS sequence"/>
</dbReference>
<keyword evidence="1" id="KW-0812">Transmembrane</keyword>
<keyword evidence="3" id="KW-1185">Reference proteome</keyword>
<protein>
    <submittedName>
        <fullName evidence="2">Uncharacterized protein</fullName>
    </submittedName>
</protein>
<evidence type="ECO:0000256" key="1">
    <source>
        <dbReference type="SAM" id="Phobius"/>
    </source>
</evidence>
<comment type="caution">
    <text evidence="2">The sequence shown here is derived from an EMBL/GenBank/DDBJ whole genome shotgun (WGS) entry which is preliminary data.</text>
</comment>
<sequence length="104" mass="11644">MDQICRQQHVLLCWNANEAPPTPETDPTLISCQNGTLLNTIDLSNIDFNKVSSTLLASAIIFGLIGWLFFISVLIGLMYKGTRRSLSLTDTDMEEKQPIIANRF</sequence>
<reference evidence="2 3" key="1">
    <citation type="journal article" date="2015" name="Genome Biol.">
        <title>Comparative genomics of Steinernema reveals deeply conserved gene regulatory networks.</title>
        <authorList>
            <person name="Dillman A.R."/>
            <person name="Macchietto M."/>
            <person name="Porter C.F."/>
            <person name="Rogers A."/>
            <person name="Williams B."/>
            <person name="Antoshechkin I."/>
            <person name="Lee M.M."/>
            <person name="Goodwin Z."/>
            <person name="Lu X."/>
            <person name="Lewis E.E."/>
            <person name="Goodrich-Blair H."/>
            <person name="Stock S.P."/>
            <person name="Adams B.J."/>
            <person name="Sternberg P.W."/>
            <person name="Mortazavi A."/>
        </authorList>
    </citation>
    <scope>NUCLEOTIDE SEQUENCE [LARGE SCALE GENOMIC DNA]</scope>
    <source>
        <strain evidence="2 3">ALL</strain>
    </source>
</reference>
<keyword evidence="1" id="KW-1133">Transmembrane helix</keyword>
<gene>
    <name evidence="2" type="ORF">L596_013725</name>
</gene>
<reference evidence="2 3" key="2">
    <citation type="journal article" date="2019" name="G3 (Bethesda)">
        <title>Hybrid Assembly of the Genome of the Entomopathogenic Nematode Steinernema carpocapsae Identifies the X-Chromosome.</title>
        <authorList>
            <person name="Serra L."/>
            <person name="Macchietto M."/>
            <person name="Macias-Munoz A."/>
            <person name="McGill C.J."/>
            <person name="Rodriguez I.M."/>
            <person name="Rodriguez B."/>
            <person name="Murad R."/>
            <person name="Mortazavi A."/>
        </authorList>
    </citation>
    <scope>NUCLEOTIDE SEQUENCE [LARGE SCALE GENOMIC DNA]</scope>
    <source>
        <strain evidence="2 3">ALL</strain>
    </source>
</reference>
<keyword evidence="1" id="KW-0472">Membrane</keyword>
<feature type="transmembrane region" description="Helical" evidence="1">
    <location>
        <begin position="55"/>
        <end position="79"/>
    </location>
</feature>
<dbReference type="AlphaFoldDB" id="A0A4U5P111"/>
<accession>A0A4U5P111</accession>
<organism evidence="2 3">
    <name type="scientific">Steinernema carpocapsae</name>
    <name type="common">Entomopathogenic nematode</name>
    <dbReference type="NCBI Taxonomy" id="34508"/>
    <lineage>
        <taxon>Eukaryota</taxon>
        <taxon>Metazoa</taxon>
        <taxon>Ecdysozoa</taxon>
        <taxon>Nematoda</taxon>
        <taxon>Chromadorea</taxon>
        <taxon>Rhabditida</taxon>
        <taxon>Tylenchina</taxon>
        <taxon>Panagrolaimomorpha</taxon>
        <taxon>Strongyloidoidea</taxon>
        <taxon>Steinernematidae</taxon>
        <taxon>Steinernema</taxon>
    </lineage>
</organism>
<proteinExistence type="predicted"/>